<accession>A0A4Q9VT63</accession>
<reference evidence="3 4" key="1">
    <citation type="submission" date="2019-02" db="EMBL/GenBank/DDBJ databases">
        <title>Siculibacillus lacustris gen. nov., sp. nov., a new rosette-forming bacterium isolated from a freshwater crater lake (Lake St. Ana, Romania).</title>
        <authorList>
            <person name="Felfoldi T."/>
            <person name="Marton Z."/>
            <person name="Szabo A."/>
            <person name="Mentes A."/>
            <person name="Boka K."/>
            <person name="Marialigeti K."/>
            <person name="Mathe I."/>
            <person name="Koncz M."/>
            <person name="Schumann P."/>
            <person name="Toth E."/>
        </authorList>
    </citation>
    <scope>NUCLEOTIDE SEQUENCE [LARGE SCALE GENOMIC DNA]</scope>
    <source>
        <strain evidence="3 4">SA-279</strain>
    </source>
</reference>
<dbReference type="RefSeq" id="WP_131307594.1">
    <property type="nucleotide sequence ID" value="NZ_SJFN01000008.1"/>
</dbReference>
<organism evidence="3 4">
    <name type="scientific">Siculibacillus lacustris</name>
    <dbReference type="NCBI Taxonomy" id="1549641"/>
    <lineage>
        <taxon>Bacteria</taxon>
        <taxon>Pseudomonadati</taxon>
        <taxon>Pseudomonadota</taxon>
        <taxon>Alphaproteobacteria</taxon>
        <taxon>Hyphomicrobiales</taxon>
        <taxon>Ancalomicrobiaceae</taxon>
        <taxon>Siculibacillus</taxon>
    </lineage>
</organism>
<protein>
    <submittedName>
        <fullName evidence="3">Pilus assembly protein</fullName>
    </submittedName>
</protein>
<dbReference type="EMBL" id="SJFN01000008">
    <property type="protein sequence ID" value="TBW39229.1"/>
    <property type="molecule type" value="Genomic_DNA"/>
</dbReference>
<dbReference type="OrthoDB" id="9815749at2"/>
<dbReference type="Pfam" id="PF13629">
    <property type="entry name" value="T2SS-T3SS_pil_N"/>
    <property type="match status" value="1"/>
</dbReference>
<sequence length="154" mass="15715">MSQSTAILAGLIFAAAATVSGTGLAKDPISVTIDRAKVMRISAPAATVVIGNPAIADASIQDRQTLVITGKASGITNLVILDGKGQLIADETINVEKPQVGYVTVQRGGARYTYSCTPNCNAAIEPGDTADYFGAANSQITTRNGFGQQSAGTP</sequence>
<dbReference type="AlphaFoldDB" id="A0A4Q9VT63"/>
<evidence type="ECO:0000313" key="3">
    <source>
        <dbReference type="EMBL" id="TBW39229.1"/>
    </source>
</evidence>
<proteinExistence type="predicted"/>
<evidence type="ECO:0000256" key="1">
    <source>
        <dbReference type="SAM" id="SignalP"/>
    </source>
</evidence>
<gene>
    <name evidence="3" type="ORF">EYW49_06985</name>
</gene>
<feature type="domain" description="Pilus formation protein N-terminal" evidence="2">
    <location>
        <begin position="26"/>
        <end position="96"/>
    </location>
</feature>
<evidence type="ECO:0000259" key="2">
    <source>
        <dbReference type="Pfam" id="PF13629"/>
    </source>
</evidence>
<comment type="caution">
    <text evidence="3">The sequence shown here is derived from an EMBL/GenBank/DDBJ whole genome shotgun (WGS) entry which is preliminary data.</text>
</comment>
<name>A0A4Q9VT63_9HYPH</name>
<dbReference type="Proteomes" id="UP000292781">
    <property type="component" value="Unassembled WGS sequence"/>
</dbReference>
<feature type="signal peptide" evidence="1">
    <location>
        <begin position="1"/>
        <end position="25"/>
    </location>
</feature>
<keyword evidence="1" id="KW-0732">Signal</keyword>
<dbReference type="InterPro" id="IPR032789">
    <property type="entry name" value="T2SS-T3SS_pil_N"/>
</dbReference>
<evidence type="ECO:0000313" key="4">
    <source>
        <dbReference type="Proteomes" id="UP000292781"/>
    </source>
</evidence>
<feature type="chain" id="PRO_5020291754" evidence="1">
    <location>
        <begin position="26"/>
        <end position="154"/>
    </location>
</feature>
<keyword evidence="4" id="KW-1185">Reference proteome</keyword>